<dbReference type="SFLD" id="SFLDG00002">
    <property type="entry name" value="C1.7:_P-type_atpase_like"/>
    <property type="match status" value="1"/>
</dbReference>
<protein>
    <submittedName>
        <fullName evidence="10">Copper-transporting ATPase RAN1</fullName>
    </submittedName>
</protein>
<dbReference type="InterPro" id="IPR059000">
    <property type="entry name" value="ATPase_P-type_domA"/>
</dbReference>
<dbReference type="InterPro" id="IPR036412">
    <property type="entry name" value="HAD-like_sf"/>
</dbReference>
<dbReference type="CDD" id="cd00371">
    <property type="entry name" value="HMA"/>
    <property type="match status" value="4"/>
</dbReference>
<feature type="domain" description="HMA" evidence="9">
    <location>
        <begin position="430"/>
        <end position="496"/>
    </location>
</feature>
<dbReference type="NCBIfam" id="TIGR01525">
    <property type="entry name" value="ATPase-IB_hvy"/>
    <property type="match status" value="1"/>
</dbReference>
<dbReference type="PANTHER" id="PTHR46594:SF4">
    <property type="entry name" value="P-TYPE CATION-TRANSPORTING ATPASE"/>
    <property type="match status" value="1"/>
</dbReference>
<dbReference type="GO" id="GO:0046872">
    <property type="term" value="F:metal ion binding"/>
    <property type="evidence" value="ECO:0007669"/>
    <property type="project" value="UniProtKB-KW"/>
</dbReference>
<dbReference type="PRINTS" id="PR00942">
    <property type="entry name" value="CUATPASEI"/>
</dbReference>
<dbReference type="PROSITE" id="PS50846">
    <property type="entry name" value="HMA_2"/>
    <property type="match status" value="1"/>
</dbReference>
<feature type="transmembrane region" description="Helical" evidence="7">
    <location>
        <begin position="601"/>
        <end position="626"/>
    </location>
</feature>
<keyword evidence="11" id="KW-1185">Reference proteome</keyword>
<dbReference type="InterPro" id="IPR023299">
    <property type="entry name" value="ATPase_P-typ_cyto_dom_N"/>
</dbReference>
<evidence type="ECO:0000259" key="9">
    <source>
        <dbReference type="PROSITE" id="PS50846"/>
    </source>
</evidence>
<dbReference type="GO" id="GO:0016020">
    <property type="term" value="C:membrane"/>
    <property type="evidence" value="ECO:0007669"/>
    <property type="project" value="UniProtKB-SubCell"/>
</dbReference>
<comment type="subcellular location">
    <subcellularLocation>
        <location evidence="1 7">Membrane</location>
    </subcellularLocation>
</comment>
<dbReference type="Gene3D" id="2.70.150.10">
    <property type="entry name" value="Calcium-transporting ATPase, cytoplasmic transduction domain A"/>
    <property type="match status" value="1"/>
</dbReference>
<feature type="transmembrane region" description="Helical" evidence="7">
    <location>
        <begin position="677"/>
        <end position="699"/>
    </location>
</feature>
<gene>
    <name evidence="10" type="ORF">FCC1311_080332</name>
</gene>
<keyword evidence="6 7" id="KW-0472">Membrane</keyword>
<dbReference type="EMBL" id="BEYU01000107">
    <property type="protein sequence ID" value="GBG31808.1"/>
    <property type="molecule type" value="Genomic_DNA"/>
</dbReference>
<evidence type="ECO:0000256" key="6">
    <source>
        <dbReference type="ARBA" id="ARBA00023136"/>
    </source>
</evidence>
<dbReference type="InterPro" id="IPR027256">
    <property type="entry name" value="P-typ_ATPase_IB"/>
</dbReference>
<dbReference type="InterPro" id="IPR006121">
    <property type="entry name" value="HMA_dom"/>
</dbReference>
<organism evidence="10 11">
    <name type="scientific">Hondaea fermentalgiana</name>
    <dbReference type="NCBI Taxonomy" id="2315210"/>
    <lineage>
        <taxon>Eukaryota</taxon>
        <taxon>Sar</taxon>
        <taxon>Stramenopiles</taxon>
        <taxon>Bigyra</taxon>
        <taxon>Labyrinthulomycetes</taxon>
        <taxon>Thraustochytrida</taxon>
        <taxon>Thraustochytriidae</taxon>
        <taxon>Hondaea</taxon>
    </lineage>
</organism>
<dbReference type="PROSITE" id="PS01047">
    <property type="entry name" value="HMA_1"/>
    <property type="match status" value="1"/>
</dbReference>
<dbReference type="SFLD" id="SFLDF00027">
    <property type="entry name" value="p-type_atpase"/>
    <property type="match status" value="1"/>
</dbReference>
<dbReference type="SFLD" id="SFLDS00003">
    <property type="entry name" value="Haloacid_Dehalogenase"/>
    <property type="match status" value="1"/>
</dbReference>
<dbReference type="InterPro" id="IPR018303">
    <property type="entry name" value="ATPase_P-typ_P_site"/>
</dbReference>
<evidence type="ECO:0000256" key="8">
    <source>
        <dbReference type="SAM" id="MobiDB-lite"/>
    </source>
</evidence>
<dbReference type="GO" id="GO:0019829">
    <property type="term" value="F:ATPase-coupled monoatomic cation transmembrane transporter activity"/>
    <property type="evidence" value="ECO:0007669"/>
    <property type="project" value="InterPro"/>
</dbReference>
<dbReference type="CDD" id="cd02094">
    <property type="entry name" value="P-type_ATPase_Cu-like"/>
    <property type="match status" value="1"/>
</dbReference>
<accession>A0A2R5GPV5</accession>
<dbReference type="Proteomes" id="UP000241890">
    <property type="component" value="Unassembled WGS sequence"/>
</dbReference>
<dbReference type="Pfam" id="PF00702">
    <property type="entry name" value="Hydrolase"/>
    <property type="match status" value="1"/>
</dbReference>
<dbReference type="InterPro" id="IPR008250">
    <property type="entry name" value="ATPase_P-typ_transduc_dom_A_sf"/>
</dbReference>
<reference evidence="10 11" key="1">
    <citation type="submission" date="2017-12" db="EMBL/GenBank/DDBJ databases">
        <title>Sequencing, de novo assembly and annotation of complete genome of a new Thraustochytrid species, strain FCC1311.</title>
        <authorList>
            <person name="Sedici K."/>
            <person name="Godart F."/>
            <person name="Aiese Cigliano R."/>
            <person name="Sanseverino W."/>
            <person name="Barakat M."/>
            <person name="Ortet P."/>
            <person name="Marechal E."/>
            <person name="Cagnac O."/>
            <person name="Amato A."/>
        </authorList>
    </citation>
    <scope>NUCLEOTIDE SEQUENCE [LARGE SCALE GENOMIC DNA]</scope>
</reference>
<dbReference type="Gene3D" id="3.30.70.100">
    <property type="match status" value="5"/>
</dbReference>
<feature type="transmembrane region" description="Helical" evidence="7">
    <location>
        <begin position="1239"/>
        <end position="1261"/>
    </location>
</feature>
<dbReference type="InterPro" id="IPR023298">
    <property type="entry name" value="ATPase_P-typ_TM_dom_sf"/>
</dbReference>
<keyword evidence="5 7" id="KW-1133">Transmembrane helix</keyword>
<evidence type="ECO:0000256" key="1">
    <source>
        <dbReference type="ARBA" id="ARBA00004370"/>
    </source>
</evidence>
<dbReference type="InterPro" id="IPR023214">
    <property type="entry name" value="HAD_sf"/>
</dbReference>
<comment type="caution">
    <text evidence="10">The sequence shown here is derived from an EMBL/GenBank/DDBJ whole genome shotgun (WGS) entry which is preliminary data.</text>
</comment>
<keyword evidence="7" id="KW-0067">ATP-binding</keyword>
<dbReference type="Pfam" id="PF00403">
    <property type="entry name" value="HMA"/>
    <property type="match status" value="1"/>
</dbReference>
<dbReference type="Gene3D" id="3.40.1110.10">
    <property type="entry name" value="Calcium-transporting ATPase, cytoplasmic domain N"/>
    <property type="match status" value="2"/>
</dbReference>
<feature type="transmembrane region" description="Helical" evidence="7">
    <location>
        <begin position="1267"/>
        <end position="1288"/>
    </location>
</feature>
<evidence type="ECO:0000256" key="3">
    <source>
        <dbReference type="ARBA" id="ARBA00022723"/>
    </source>
</evidence>
<dbReference type="PROSITE" id="PS00154">
    <property type="entry name" value="ATPASE_E1_E2"/>
    <property type="match status" value="1"/>
</dbReference>
<dbReference type="SUPFAM" id="SSF81653">
    <property type="entry name" value="Calcium ATPase, transduction domain A"/>
    <property type="match status" value="1"/>
</dbReference>
<name>A0A2R5GPV5_9STRA</name>
<comment type="similarity">
    <text evidence="7">Belongs to the cation transport ATPase (P-type) (TC 3.A.3) family. Type IB subfamily.</text>
</comment>
<dbReference type="PRINTS" id="PR00119">
    <property type="entry name" value="CATATPASE"/>
</dbReference>
<evidence type="ECO:0000256" key="7">
    <source>
        <dbReference type="RuleBase" id="RU362081"/>
    </source>
</evidence>
<keyword evidence="2 7" id="KW-0812">Transmembrane</keyword>
<dbReference type="GO" id="GO:0005524">
    <property type="term" value="F:ATP binding"/>
    <property type="evidence" value="ECO:0007669"/>
    <property type="project" value="UniProtKB-UniRule"/>
</dbReference>
<dbReference type="FunFam" id="2.70.150.10:FF:000002">
    <property type="entry name" value="Copper-transporting ATPase 1, putative"/>
    <property type="match status" value="1"/>
</dbReference>
<keyword evidence="7" id="KW-0547">Nucleotide-binding</keyword>
<dbReference type="InterPro" id="IPR001757">
    <property type="entry name" value="P_typ_ATPase"/>
</dbReference>
<dbReference type="SUPFAM" id="SSF55008">
    <property type="entry name" value="HMA, heavy metal-associated domain"/>
    <property type="match status" value="4"/>
</dbReference>
<evidence type="ECO:0000256" key="4">
    <source>
        <dbReference type="ARBA" id="ARBA00022967"/>
    </source>
</evidence>
<dbReference type="NCBIfam" id="TIGR01494">
    <property type="entry name" value="ATPase_P-type"/>
    <property type="match status" value="2"/>
</dbReference>
<dbReference type="InterPro" id="IPR017969">
    <property type="entry name" value="Heavy-metal-associated_CS"/>
</dbReference>
<dbReference type="InterPro" id="IPR036163">
    <property type="entry name" value="HMA_dom_sf"/>
</dbReference>
<dbReference type="SUPFAM" id="SSF81665">
    <property type="entry name" value="Calcium ATPase, transmembrane domain M"/>
    <property type="match status" value="1"/>
</dbReference>
<dbReference type="SUPFAM" id="SSF56784">
    <property type="entry name" value="HAD-like"/>
    <property type="match status" value="1"/>
</dbReference>
<proteinExistence type="inferred from homology"/>
<sequence>MASMVVLALEGMMCQKNCGTTVYNALRNAIPNLPLAEVIVSHALSAALVYAPGTALDAAMLVEAVEMIGFDATAIDDAADLVPRLREDAAQRGAPHFASCTLAVEGMMCQKNCGTTVTNALRAAAPGAHVVVSHALSAALVEGPRVPGSAVLVDAVEMIGFDAKPVFDVDLANELRRIVPNAPTPAHALLVFDVEGMMCQKNCGTTVANALRSAAPSASVFVSHPLAAALVEGADLPSPQTLIDAVDMIGFDAAVVADASRAAKLADDLRSVSSSAQPSVTTATTTTTATTSTQRAVLLRVEGMMCQKNCGTTVANALLTAAPGAKVRVSHPLAAALVEDAAVPPASTLVEAVELCGFDATALDVHTATSASLLDKMRAVPVSLSLLSRESSTEADIETKFLASEHHADKNSEPNDDVSESVAVPISTWRRADLQVQGMTCAACVSNVERNLPKTPGVKAATVALIAEKASVEYDPAIISGAAIVDAINALGYRGTLLEDNLPLDDGQEGVGTLSLALWTQVGGPSIGEVFARVLEPVRARAGVLSADIDRSGMLKIKHLNAEVGARTLFEFIEQQGYGCDLVANEAAAQTDEGAVYYRQMFFGSLIFTLPVVFLSVVCPHFPVFMVPLNKAVGELGLNWHSLLLWLLATPVQFYFGGRFYRNAWNALKNGAANMDVLVVLGTSAAYIYSMASLVVAVCKHERSLEGARDAHFFETSAMLISFILMGKFLESTARSRTADAITALMDMQVDSATLVSEQPPYVEQEIDVRLVQVGDHIKVLPGQRIPVDGEVVSGTSTADESMLTGEAVPVSKQAGDIVTGSTVNGTGTLVMRATRVGGDTALAQIMRLVEDAQTSKAPIQEYADAIARVFVPAVVCVAILTWLVWTYVVTFVDPPPSYLVGLTHSELVVFAFKFGVAVLVISCPCALGLATPTAVMVSTGVGARLGILIKGGDAIEAASRVTAVVFDKTGTLTQGKPAVTEMKNVGHLPDQELLIYLRATEKGSEHPIARAIVAYANHMCGDEATTNLPVPQECEAMPGFGIAATFVNGVRVFAGNRKLMRRTGVSVPDSLERFMDEHEEQGPVVLGAMQTPGQMKPEVVAAIAVSDPLKDNAAYVVSTLRMLGKRVYVLSGDNERTARAIAKRCGIEQDAVFANCLPKQKSTRIARLQREGHVVAMVGDGINDSPALTLADLGVAVGAGTDIAIKSADAVLIRSNLLDVAVMLHLAQTTIRRIKLNFFFSFVYNLFCIPLAAGLCYPWLQIRLPPALAGFMMAMSSVTVVCSSLLLKRYRPPVNMEVDFELPARKRLSVEMVNFDLSKAYSWQQKYPAYEKVDVEEAELDGDDYQDHGEGLLSPIRPSLP</sequence>
<dbReference type="FunFam" id="3.30.70.100:FF:000005">
    <property type="entry name" value="Copper-exporting P-type ATPase A"/>
    <property type="match status" value="1"/>
</dbReference>
<evidence type="ECO:0000313" key="11">
    <source>
        <dbReference type="Proteomes" id="UP000241890"/>
    </source>
</evidence>
<feature type="transmembrane region" description="Helical" evidence="7">
    <location>
        <begin position="909"/>
        <end position="931"/>
    </location>
</feature>
<dbReference type="OrthoDB" id="432719at2759"/>
<dbReference type="Pfam" id="PF00122">
    <property type="entry name" value="E1-E2_ATPase"/>
    <property type="match status" value="1"/>
</dbReference>
<dbReference type="GO" id="GO:0016887">
    <property type="term" value="F:ATP hydrolysis activity"/>
    <property type="evidence" value="ECO:0007669"/>
    <property type="project" value="InterPro"/>
</dbReference>
<evidence type="ECO:0000256" key="5">
    <source>
        <dbReference type="ARBA" id="ARBA00022989"/>
    </source>
</evidence>
<dbReference type="InParanoid" id="A0A2R5GPV5"/>
<evidence type="ECO:0000313" key="10">
    <source>
        <dbReference type="EMBL" id="GBG31808.1"/>
    </source>
</evidence>
<keyword evidence="4" id="KW-1278">Translocase</keyword>
<dbReference type="PANTHER" id="PTHR46594">
    <property type="entry name" value="P-TYPE CATION-TRANSPORTING ATPASE"/>
    <property type="match status" value="1"/>
</dbReference>
<feature type="region of interest" description="Disordered" evidence="8">
    <location>
        <begin position="1343"/>
        <end position="1362"/>
    </location>
</feature>
<evidence type="ECO:0000256" key="2">
    <source>
        <dbReference type="ARBA" id="ARBA00022692"/>
    </source>
</evidence>
<keyword evidence="3 7" id="KW-0479">Metal-binding</keyword>
<feature type="transmembrane region" description="Helical" evidence="7">
    <location>
        <begin position="866"/>
        <end position="889"/>
    </location>
</feature>
<feature type="transmembrane region" description="Helical" evidence="7">
    <location>
        <begin position="638"/>
        <end position="657"/>
    </location>
</feature>
<dbReference type="InterPro" id="IPR044492">
    <property type="entry name" value="P_typ_ATPase_HD_dom"/>
</dbReference>
<dbReference type="Gene3D" id="3.40.50.1000">
    <property type="entry name" value="HAD superfamily/HAD-like"/>
    <property type="match status" value="1"/>
</dbReference>